<dbReference type="EMBL" id="JARUHG010000003">
    <property type="protein sequence ID" value="MDR0183444.1"/>
    <property type="molecule type" value="Genomic_DNA"/>
</dbReference>
<keyword evidence="1" id="KW-0472">Membrane</keyword>
<reference evidence="3 4" key="1">
    <citation type="submission" date="2023-04" db="EMBL/GenBank/DDBJ databases">
        <title>Lysobacter sp. strain UC isolated from soil sample.</title>
        <authorList>
            <person name="Choksket S."/>
            <person name="Harshvardhan F."/>
            <person name="Rana R."/>
            <person name="Patil P.B."/>
            <person name="Korpole S."/>
        </authorList>
    </citation>
    <scope>NUCLEOTIDE SEQUENCE [LARGE SCALE GENOMIC DNA]</scope>
    <source>
        <strain evidence="3 4">UC</strain>
    </source>
</reference>
<name>A0ABU1CES0_9GAMM</name>
<dbReference type="InterPro" id="IPR046554">
    <property type="entry name" value="DUF6708"/>
</dbReference>
<dbReference type="Pfam" id="PF20455">
    <property type="entry name" value="DUF6708"/>
    <property type="match status" value="1"/>
</dbReference>
<gene>
    <name evidence="3" type="ORF">P8609_10770</name>
</gene>
<feature type="domain" description="DUF6708" evidence="2">
    <location>
        <begin position="98"/>
        <end position="230"/>
    </location>
</feature>
<proteinExistence type="predicted"/>
<comment type="caution">
    <text evidence="3">The sequence shown here is derived from an EMBL/GenBank/DDBJ whole genome shotgun (WGS) entry which is preliminary data.</text>
</comment>
<evidence type="ECO:0000313" key="4">
    <source>
        <dbReference type="Proteomes" id="UP001233535"/>
    </source>
</evidence>
<evidence type="ECO:0000313" key="3">
    <source>
        <dbReference type="EMBL" id="MDR0183444.1"/>
    </source>
</evidence>
<dbReference type="Proteomes" id="UP001233535">
    <property type="component" value="Unassembled WGS sequence"/>
</dbReference>
<accession>A0ABU1CES0</accession>
<evidence type="ECO:0000256" key="1">
    <source>
        <dbReference type="SAM" id="Phobius"/>
    </source>
</evidence>
<keyword evidence="1" id="KW-1133">Transmembrane helix</keyword>
<organism evidence="3 4">
    <name type="scientific">Lysobacter arvi</name>
    <dbReference type="NCBI Taxonomy" id="3038776"/>
    <lineage>
        <taxon>Bacteria</taxon>
        <taxon>Pseudomonadati</taxon>
        <taxon>Pseudomonadota</taxon>
        <taxon>Gammaproteobacteria</taxon>
        <taxon>Lysobacterales</taxon>
        <taxon>Lysobacteraceae</taxon>
        <taxon>Lysobacter</taxon>
    </lineage>
</organism>
<keyword evidence="1" id="KW-0812">Transmembrane</keyword>
<sequence length="259" mass="29360">MSRSKLDPPCVGWERDLPAPNDSPGVLEAFGDPPNHRNEIYLEFPRASFMWRGIWVIGGLVCVAASASLAGLLTYMYISRNYFPPAGIGLTALATIAVLVCIGGGSIRQDISCPLDEPIRFNRLRRKVYVYRFHYRWGRPFNSALWYVKPEVYDWDDLRAEVYQIYVPTVAYNSGVNIAVVKPGTNQVIDRFFFGHGLVPANYWKMAIAFMQSGPDALPKFDRPPRDWNNEDPGINLARRFAPKVKWPEAMDVESRTAP</sequence>
<evidence type="ECO:0000259" key="2">
    <source>
        <dbReference type="Pfam" id="PF20455"/>
    </source>
</evidence>
<feature type="transmembrane region" description="Helical" evidence="1">
    <location>
        <begin position="54"/>
        <end position="76"/>
    </location>
</feature>
<feature type="transmembrane region" description="Helical" evidence="1">
    <location>
        <begin position="82"/>
        <end position="102"/>
    </location>
</feature>
<keyword evidence="4" id="KW-1185">Reference proteome</keyword>
<protein>
    <recommendedName>
        <fullName evidence="2">DUF6708 domain-containing protein</fullName>
    </recommendedName>
</protein>